<protein>
    <submittedName>
        <fullName evidence="1">Uncharacterized protein</fullName>
    </submittedName>
</protein>
<dbReference type="EMBL" id="MHLH01000005">
    <property type="protein sequence ID" value="OGZ04498.1"/>
    <property type="molecule type" value="Genomic_DNA"/>
</dbReference>
<name>A0A1G2CVH7_9BACT</name>
<proteinExistence type="predicted"/>
<organism evidence="1 2">
    <name type="scientific">Candidatus Lloydbacteria bacterium RIFCSPHIGHO2_01_FULL_41_20</name>
    <dbReference type="NCBI Taxonomy" id="1798657"/>
    <lineage>
        <taxon>Bacteria</taxon>
        <taxon>Candidatus Lloydiibacteriota</taxon>
    </lineage>
</organism>
<sequence length="111" mass="12877">MTQESSQLNKAPNTFGSAPQEWKDYFVAFENLRKQVLTKIFSLDQKRQDELLEKMRQKERSSFSSVGNPEKYLTYHKSIASSVGPIDAPNLDFEGEHSLLKFYENLNREIS</sequence>
<evidence type="ECO:0000313" key="2">
    <source>
        <dbReference type="Proteomes" id="UP000178841"/>
    </source>
</evidence>
<accession>A0A1G2CVH7</accession>
<gene>
    <name evidence="1" type="ORF">A2648_01520</name>
</gene>
<dbReference type="Proteomes" id="UP000178841">
    <property type="component" value="Unassembled WGS sequence"/>
</dbReference>
<comment type="caution">
    <text evidence="1">The sequence shown here is derived from an EMBL/GenBank/DDBJ whole genome shotgun (WGS) entry which is preliminary data.</text>
</comment>
<evidence type="ECO:0000313" key="1">
    <source>
        <dbReference type="EMBL" id="OGZ04498.1"/>
    </source>
</evidence>
<dbReference type="AlphaFoldDB" id="A0A1G2CVH7"/>
<reference evidence="1 2" key="1">
    <citation type="journal article" date="2016" name="Nat. Commun.">
        <title>Thousands of microbial genomes shed light on interconnected biogeochemical processes in an aquifer system.</title>
        <authorList>
            <person name="Anantharaman K."/>
            <person name="Brown C.T."/>
            <person name="Hug L.A."/>
            <person name="Sharon I."/>
            <person name="Castelle C.J."/>
            <person name="Probst A.J."/>
            <person name="Thomas B.C."/>
            <person name="Singh A."/>
            <person name="Wilkins M.J."/>
            <person name="Karaoz U."/>
            <person name="Brodie E.L."/>
            <person name="Williams K.H."/>
            <person name="Hubbard S.S."/>
            <person name="Banfield J.F."/>
        </authorList>
    </citation>
    <scope>NUCLEOTIDE SEQUENCE [LARGE SCALE GENOMIC DNA]</scope>
</reference>